<dbReference type="Pfam" id="PF00756">
    <property type="entry name" value="Esterase"/>
    <property type="match status" value="1"/>
</dbReference>
<gene>
    <name evidence="1" type="ORF">HNR30_004193</name>
</gene>
<name>A0A7W0HRB9_9ACTN</name>
<dbReference type="Proteomes" id="UP000530928">
    <property type="component" value="Unassembled WGS sequence"/>
</dbReference>
<evidence type="ECO:0000313" key="2">
    <source>
        <dbReference type="Proteomes" id="UP000530928"/>
    </source>
</evidence>
<dbReference type="RefSeq" id="WP_181611558.1">
    <property type="nucleotide sequence ID" value="NZ_BAABAM010000003.1"/>
</dbReference>
<keyword evidence="2" id="KW-1185">Reference proteome</keyword>
<protein>
    <submittedName>
        <fullName evidence="1">S-formylglutathione hydrolase FrmB</fullName>
    </submittedName>
</protein>
<dbReference type="AlphaFoldDB" id="A0A7W0HRB9"/>
<proteinExistence type="predicted"/>
<dbReference type="InterPro" id="IPR000801">
    <property type="entry name" value="Esterase-like"/>
</dbReference>
<dbReference type="PANTHER" id="PTHR48098">
    <property type="entry name" value="ENTEROCHELIN ESTERASE-RELATED"/>
    <property type="match status" value="1"/>
</dbReference>
<dbReference type="GO" id="GO:0016747">
    <property type="term" value="F:acyltransferase activity, transferring groups other than amino-acyl groups"/>
    <property type="evidence" value="ECO:0007669"/>
    <property type="project" value="TreeGrafter"/>
</dbReference>
<dbReference type="PANTHER" id="PTHR48098:SF1">
    <property type="entry name" value="DIACYLGLYCEROL ACYLTRANSFERASE_MYCOLYLTRANSFERASE AG85A"/>
    <property type="match status" value="1"/>
</dbReference>
<reference evidence="1 2" key="1">
    <citation type="submission" date="2020-07" db="EMBL/GenBank/DDBJ databases">
        <title>Genomic Encyclopedia of Type Strains, Phase IV (KMG-IV): sequencing the most valuable type-strain genomes for metagenomic binning, comparative biology and taxonomic classification.</title>
        <authorList>
            <person name="Goeker M."/>
        </authorList>
    </citation>
    <scope>NUCLEOTIDE SEQUENCE [LARGE SCALE GENOMIC DNA]</scope>
    <source>
        <strain evidence="1 2">DSM 45533</strain>
    </source>
</reference>
<dbReference type="EMBL" id="JACDUR010000004">
    <property type="protein sequence ID" value="MBA2892839.1"/>
    <property type="molecule type" value="Genomic_DNA"/>
</dbReference>
<dbReference type="Gene3D" id="3.40.50.1820">
    <property type="entry name" value="alpha/beta hydrolase"/>
    <property type="match status" value="1"/>
</dbReference>
<dbReference type="GO" id="GO:0016787">
    <property type="term" value="F:hydrolase activity"/>
    <property type="evidence" value="ECO:0007669"/>
    <property type="project" value="UniProtKB-KW"/>
</dbReference>
<dbReference type="SUPFAM" id="SSF53474">
    <property type="entry name" value="alpha/beta-Hydrolases"/>
    <property type="match status" value="1"/>
</dbReference>
<evidence type="ECO:0000313" key="1">
    <source>
        <dbReference type="EMBL" id="MBA2892839.1"/>
    </source>
</evidence>
<dbReference type="InterPro" id="IPR050583">
    <property type="entry name" value="Mycobacterial_A85_antigen"/>
</dbReference>
<keyword evidence="1" id="KW-0378">Hydrolase</keyword>
<sequence length="267" mass="28926">MKVIKEEKSQRGVSLTVASPSLTTQTLAEVLLPTGWKPGTTWPVLYLLEGCCHENTIDWTARGQADELTKDLPVIVIALEGGHAGFYSDWADGPQWESFHIKELIPYLETTYGGNGRRAIAGFSMGGLGAFAYAARHPGMFRAAASFSGLLDAGRADADYLARDRSRDLWRDEDIPKHSPTSLVAELTGIPLYVACGNGEPGPLDSPSTPKDNGEATIEEQNRRFVAAAEKAGAQVTVSLYGPGTHAWPYWTRELERALPLLAGALR</sequence>
<organism evidence="1 2">
    <name type="scientific">Nonomuraea soli</name>
    <dbReference type="NCBI Taxonomy" id="1032476"/>
    <lineage>
        <taxon>Bacteria</taxon>
        <taxon>Bacillati</taxon>
        <taxon>Actinomycetota</taxon>
        <taxon>Actinomycetes</taxon>
        <taxon>Streptosporangiales</taxon>
        <taxon>Streptosporangiaceae</taxon>
        <taxon>Nonomuraea</taxon>
    </lineage>
</organism>
<accession>A0A7W0HRB9</accession>
<dbReference type="InterPro" id="IPR029058">
    <property type="entry name" value="AB_hydrolase_fold"/>
</dbReference>
<comment type="caution">
    <text evidence="1">The sequence shown here is derived from an EMBL/GenBank/DDBJ whole genome shotgun (WGS) entry which is preliminary data.</text>
</comment>